<dbReference type="GO" id="GO:0031347">
    <property type="term" value="P:regulation of defense response"/>
    <property type="evidence" value="ECO:0007669"/>
    <property type="project" value="UniProtKB-ARBA"/>
</dbReference>
<gene>
    <name evidence="7" type="ORF">L484_013217</name>
</gene>
<evidence type="ECO:0000313" key="7">
    <source>
        <dbReference type="EMBL" id="EXB86686.1"/>
    </source>
</evidence>
<organism evidence="7 8">
    <name type="scientific">Morus notabilis</name>
    <dbReference type="NCBI Taxonomy" id="981085"/>
    <lineage>
        <taxon>Eukaryota</taxon>
        <taxon>Viridiplantae</taxon>
        <taxon>Streptophyta</taxon>
        <taxon>Embryophyta</taxon>
        <taxon>Tracheophyta</taxon>
        <taxon>Spermatophyta</taxon>
        <taxon>Magnoliopsida</taxon>
        <taxon>eudicotyledons</taxon>
        <taxon>Gunneridae</taxon>
        <taxon>Pentapetalae</taxon>
        <taxon>rosids</taxon>
        <taxon>fabids</taxon>
        <taxon>Rosales</taxon>
        <taxon>Moraceae</taxon>
        <taxon>Moreae</taxon>
        <taxon>Morus</taxon>
    </lineage>
</organism>
<keyword evidence="8" id="KW-1185">Reference proteome</keyword>
<proteinExistence type="predicted"/>
<keyword evidence="3" id="KW-0238">DNA-binding</keyword>
<dbReference type="SUPFAM" id="SSF118290">
    <property type="entry name" value="WRKY DNA-binding domain"/>
    <property type="match status" value="1"/>
</dbReference>
<dbReference type="GO" id="GO:0009751">
    <property type="term" value="P:response to salicylic acid"/>
    <property type="evidence" value="ECO:0007669"/>
    <property type="project" value="UniProtKB-ARBA"/>
</dbReference>
<evidence type="ECO:0000259" key="6">
    <source>
        <dbReference type="PROSITE" id="PS50811"/>
    </source>
</evidence>
<dbReference type="Pfam" id="PF03106">
    <property type="entry name" value="WRKY"/>
    <property type="match status" value="1"/>
</dbReference>
<dbReference type="eggNOG" id="ENOG502QR7M">
    <property type="taxonomic scope" value="Eukaryota"/>
</dbReference>
<dbReference type="Gene3D" id="2.20.25.80">
    <property type="entry name" value="WRKY domain"/>
    <property type="match status" value="1"/>
</dbReference>
<dbReference type="PROSITE" id="PS50811">
    <property type="entry name" value="WRKY"/>
    <property type="match status" value="1"/>
</dbReference>
<evidence type="ECO:0000256" key="1">
    <source>
        <dbReference type="ARBA" id="ARBA00004123"/>
    </source>
</evidence>
<sequence length="330" mass="36838">MDSKWVKTSLDLNLNIPFDHDTGEVPLSELQKKLEFKGDSDNFEEKLPVKEELTPAHVVIKPAGLRQAEELNRISSENRKLTEMLTVMCGNYNALKSQLRKLMMKENSENELPVLSPMSSRKRKAGSEDLIKHASIECSSSDEESCKLLPKEIKSNFSTVYVRIDSSDKTLNVKDGYQWRKYGQKVTRDNPSPRAYFKCSFAPCCPVKKKVQRSAEDPTLLVVTYEGEHSHKNPSTPAQYLSLNPIQPVDSLLPVRSSDSMATLDLVRPAGSPNNFKTMPVQGGELPVLQQLLVQQMASSLTRDPNFAAALATAISGRIFDGHTNLENSQ</sequence>
<keyword evidence="4" id="KW-0804">Transcription</keyword>
<dbReference type="InterPro" id="IPR044810">
    <property type="entry name" value="WRKY_plant"/>
</dbReference>
<dbReference type="InterPro" id="IPR036576">
    <property type="entry name" value="WRKY_dom_sf"/>
</dbReference>
<accession>W9S3D6</accession>
<keyword evidence="2" id="KW-0805">Transcription regulation</keyword>
<dbReference type="OrthoDB" id="1879341at2759"/>
<comment type="subcellular location">
    <subcellularLocation>
        <location evidence="1">Nucleus</location>
    </subcellularLocation>
</comment>
<dbReference type="FunFam" id="2.20.25.80:FF:000008">
    <property type="entry name" value="WRKY transcription factor 40"/>
    <property type="match status" value="1"/>
</dbReference>
<dbReference type="InterPro" id="IPR003657">
    <property type="entry name" value="WRKY_dom"/>
</dbReference>
<dbReference type="GO" id="GO:0043565">
    <property type="term" value="F:sequence-specific DNA binding"/>
    <property type="evidence" value="ECO:0007669"/>
    <property type="project" value="InterPro"/>
</dbReference>
<dbReference type="GO" id="GO:0005634">
    <property type="term" value="C:nucleus"/>
    <property type="evidence" value="ECO:0007669"/>
    <property type="project" value="UniProtKB-SubCell"/>
</dbReference>
<name>W9S3D6_9ROSA</name>
<evidence type="ECO:0000256" key="5">
    <source>
        <dbReference type="ARBA" id="ARBA00023242"/>
    </source>
</evidence>
<dbReference type="STRING" id="981085.W9S3D6"/>
<dbReference type="SMART" id="SM00774">
    <property type="entry name" value="WRKY"/>
    <property type="match status" value="1"/>
</dbReference>
<dbReference type="GO" id="GO:0050832">
    <property type="term" value="P:defense response to fungus"/>
    <property type="evidence" value="ECO:0007669"/>
    <property type="project" value="UniProtKB-ARBA"/>
</dbReference>
<dbReference type="GO" id="GO:0042742">
    <property type="term" value="P:defense response to bacterium"/>
    <property type="evidence" value="ECO:0007669"/>
    <property type="project" value="UniProtKB-ARBA"/>
</dbReference>
<evidence type="ECO:0000256" key="3">
    <source>
        <dbReference type="ARBA" id="ARBA00023125"/>
    </source>
</evidence>
<dbReference type="GO" id="GO:0002237">
    <property type="term" value="P:response to molecule of bacterial origin"/>
    <property type="evidence" value="ECO:0007669"/>
    <property type="project" value="UniProtKB-ARBA"/>
</dbReference>
<evidence type="ECO:0000256" key="2">
    <source>
        <dbReference type="ARBA" id="ARBA00023015"/>
    </source>
</evidence>
<protein>
    <submittedName>
        <fullName evidence="7">Putative WRKY transcription factor 40</fullName>
    </submittedName>
</protein>
<keyword evidence="5" id="KW-0539">Nucleus</keyword>
<evidence type="ECO:0000313" key="8">
    <source>
        <dbReference type="Proteomes" id="UP000030645"/>
    </source>
</evidence>
<dbReference type="AlphaFoldDB" id="W9S3D6"/>
<dbReference type="Proteomes" id="UP000030645">
    <property type="component" value="Unassembled WGS sequence"/>
</dbReference>
<dbReference type="KEGG" id="mnt:21396400"/>
<evidence type="ECO:0000256" key="4">
    <source>
        <dbReference type="ARBA" id="ARBA00023163"/>
    </source>
</evidence>
<dbReference type="PANTHER" id="PTHR31429:SF76">
    <property type="entry name" value="WRKY FAMILY TRANSCRIPTION FACTOR-RELATED"/>
    <property type="match status" value="1"/>
</dbReference>
<dbReference type="PANTHER" id="PTHR31429">
    <property type="entry name" value="WRKY TRANSCRIPTION FACTOR 36-RELATED"/>
    <property type="match status" value="1"/>
</dbReference>
<dbReference type="SMR" id="W9S3D6"/>
<reference evidence="8" key="1">
    <citation type="submission" date="2013-01" db="EMBL/GenBank/DDBJ databases">
        <title>Draft Genome Sequence of a Mulberry Tree, Morus notabilis C.K. Schneid.</title>
        <authorList>
            <person name="He N."/>
            <person name="Zhao S."/>
        </authorList>
    </citation>
    <scope>NUCLEOTIDE SEQUENCE</scope>
</reference>
<dbReference type="GO" id="GO:0003700">
    <property type="term" value="F:DNA-binding transcription factor activity"/>
    <property type="evidence" value="ECO:0007669"/>
    <property type="project" value="InterPro"/>
</dbReference>
<dbReference type="EMBL" id="KE344918">
    <property type="protein sequence ID" value="EXB86686.1"/>
    <property type="molecule type" value="Genomic_DNA"/>
</dbReference>
<feature type="domain" description="WRKY" evidence="6">
    <location>
        <begin position="175"/>
        <end position="234"/>
    </location>
</feature>